<reference evidence="6" key="1">
    <citation type="journal article" date="2019" name="Int. J. Syst. Evol. Microbiol.">
        <title>The Global Catalogue of Microorganisms (GCM) 10K type strain sequencing project: providing services to taxonomists for standard genome sequencing and annotation.</title>
        <authorList>
            <consortium name="The Broad Institute Genomics Platform"/>
            <consortium name="The Broad Institute Genome Sequencing Center for Infectious Disease"/>
            <person name="Wu L."/>
            <person name="Ma J."/>
        </authorList>
    </citation>
    <scope>NUCLEOTIDE SEQUENCE [LARGE SCALE GENOMIC DNA]</scope>
    <source>
        <strain evidence="6">JCM 17551</strain>
    </source>
</reference>
<evidence type="ECO:0000259" key="4">
    <source>
        <dbReference type="PROSITE" id="PS50893"/>
    </source>
</evidence>
<dbReference type="Pfam" id="PF00005">
    <property type="entry name" value="ABC_tran"/>
    <property type="match status" value="1"/>
</dbReference>
<dbReference type="InterPro" id="IPR003593">
    <property type="entry name" value="AAA+_ATPase"/>
</dbReference>
<dbReference type="InterPro" id="IPR017871">
    <property type="entry name" value="ABC_transporter-like_CS"/>
</dbReference>
<dbReference type="PROSITE" id="PS50893">
    <property type="entry name" value="ABC_TRANSPORTER_2"/>
    <property type="match status" value="1"/>
</dbReference>
<dbReference type="EMBL" id="BAABBN010000015">
    <property type="protein sequence ID" value="GAA3939176.1"/>
    <property type="molecule type" value="Genomic_DNA"/>
</dbReference>
<dbReference type="NCBIfam" id="TIGR04406">
    <property type="entry name" value="LPS_export_lptB"/>
    <property type="match status" value="1"/>
</dbReference>
<evidence type="ECO:0000313" key="6">
    <source>
        <dbReference type="Proteomes" id="UP001501565"/>
    </source>
</evidence>
<name>A0ABP7N7I6_9GAMM</name>
<keyword evidence="1" id="KW-0813">Transport</keyword>
<dbReference type="CDD" id="cd03218">
    <property type="entry name" value="ABC_YhbG"/>
    <property type="match status" value="1"/>
</dbReference>
<accession>A0ABP7N7I6</accession>
<dbReference type="SUPFAM" id="SSF52540">
    <property type="entry name" value="P-loop containing nucleoside triphosphate hydrolases"/>
    <property type="match status" value="1"/>
</dbReference>
<dbReference type="InterPro" id="IPR003439">
    <property type="entry name" value="ABC_transporter-like_ATP-bd"/>
</dbReference>
<dbReference type="InterPro" id="IPR030921">
    <property type="entry name" value="LPS_export_LptB"/>
</dbReference>
<dbReference type="Proteomes" id="UP001501565">
    <property type="component" value="Unassembled WGS sequence"/>
</dbReference>
<evidence type="ECO:0000256" key="3">
    <source>
        <dbReference type="ARBA" id="ARBA00022840"/>
    </source>
</evidence>
<dbReference type="InterPro" id="IPR027417">
    <property type="entry name" value="P-loop_NTPase"/>
</dbReference>
<evidence type="ECO:0000256" key="1">
    <source>
        <dbReference type="ARBA" id="ARBA00022448"/>
    </source>
</evidence>
<dbReference type="RefSeq" id="WP_344800320.1">
    <property type="nucleotide sequence ID" value="NZ_BAABBN010000015.1"/>
</dbReference>
<gene>
    <name evidence="5" type="primary">lptB</name>
    <name evidence="5" type="ORF">GCM10022277_39030</name>
</gene>
<keyword evidence="2" id="KW-0547">Nucleotide-binding</keyword>
<dbReference type="GO" id="GO:0005524">
    <property type="term" value="F:ATP binding"/>
    <property type="evidence" value="ECO:0007669"/>
    <property type="project" value="UniProtKB-KW"/>
</dbReference>
<evidence type="ECO:0000313" key="5">
    <source>
        <dbReference type="EMBL" id="GAA3939176.1"/>
    </source>
</evidence>
<dbReference type="PANTHER" id="PTHR45772:SF10">
    <property type="entry name" value="LIPOPOLYSACCHARIDE EXPORT SYSTEM ATP-BINDING PROTEIN LPTB"/>
    <property type="match status" value="1"/>
</dbReference>
<organism evidence="5 6">
    <name type="scientific">Litoribacillus peritrichatus</name>
    <dbReference type="NCBI Taxonomy" id="718191"/>
    <lineage>
        <taxon>Bacteria</taxon>
        <taxon>Pseudomonadati</taxon>
        <taxon>Pseudomonadota</taxon>
        <taxon>Gammaproteobacteria</taxon>
        <taxon>Oceanospirillales</taxon>
        <taxon>Oceanospirillaceae</taxon>
        <taxon>Litoribacillus</taxon>
    </lineage>
</organism>
<protein>
    <submittedName>
        <fullName evidence="5">LPS export ABC transporter ATP-binding protein</fullName>
    </submittedName>
</protein>
<dbReference type="PROSITE" id="PS00211">
    <property type="entry name" value="ABC_TRANSPORTER_1"/>
    <property type="match status" value="1"/>
</dbReference>
<keyword evidence="3 5" id="KW-0067">ATP-binding</keyword>
<dbReference type="SMART" id="SM00382">
    <property type="entry name" value="AAA"/>
    <property type="match status" value="1"/>
</dbReference>
<keyword evidence="6" id="KW-1185">Reference proteome</keyword>
<comment type="caution">
    <text evidence="5">The sequence shown here is derived from an EMBL/GenBank/DDBJ whole genome shotgun (WGS) entry which is preliminary data.</text>
</comment>
<evidence type="ECO:0000256" key="2">
    <source>
        <dbReference type="ARBA" id="ARBA00022741"/>
    </source>
</evidence>
<sequence>MSILEAKHLAKSYKSRKIIQDVSLSVSSGEVVGLLGPNGAGKTTCFYMIVGLVKPDNGTVSIDGKDITHYPMHGRAEAGLGYLPQEASIFRKLTVSQNIYGILELRTELSKAQKQEKLEYLLQEFHITHIRDSLGMSLSGGERRRVEIARALATDPQFILLDEPFAGVDPISVNDIQGIINHLKGLGIGVLITDHNVRETLGICDQAYIVGEGHIIAQGQSEDVLNNQKVKDIYLGENFNL</sequence>
<proteinExistence type="predicted"/>
<feature type="domain" description="ABC transporter" evidence="4">
    <location>
        <begin position="4"/>
        <end position="237"/>
    </location>
</feature>
<dbReference type="PANTHER" id="PTHR45772">
    <property type="entry name" value="CONSERVED COMPONENT OF ABC TRANSPORTER FOR NATURAL AMINO ACIDS-RELATED"/>
    <property type="match status" value="1"/>
</dbReference>
<dbReference type="Gene3D" id="3.40.50.300">
    <property type="entry name" value="P-loop containing nucleotide triphosphate hydrolases"/>
    <property type="match status" value="1"/>
</dbReference>
<dbReference type="InterPro" id="IPR051120">
    <property type="entry name" value="ABC_AA/LPS_Transport"/>
</dbReference>